<feature type="binding site" evidence="14">
    <location>
        <position position="30"/>
    </location>
    <ligand>
        <name>Mg(2+)</name>
        <dbReference type="ChEBI" id="CHEBI:18420"/>
        <label>2</label>
    </ligand>
</feature>
<dbReference type="EMBL" id="JACHVA010000127">
    <property type="protein sequence ID" value="MBC2603461.1"/>
    <property type="molecule type" value="Genomic_DNA"/>
</dbReference>
<feature type="transmembrane region" description="Helical" evidence="15">
    <location>
        <begin position="518"/>
        <end position="539"/>
    </location>
</feature>
<feature type="binding site" evidence="14">
    <location>
        <position position="26"/>
    </location>
    <ligand>
        <name>Mg(2+)</name>
        <dbReference type="ChEBI" id="CHEBI:18420"/>
        <label>2</label>
    </ligand>
</feature>
<proteinExistence type="inferred from homology"/>
<dbReference type="InterPro" id="IPR003373">
    <property type="entry name" value="Fe2_transport_prot-B"/>
</dbReference>
<keyword evidence="6 13" id="KW-0547">Nucleotide-binding</keyword>
<keyword evidence="8 15" id="KW-0408">Iron</keyword>
<feature type="transmembrane region" description="Helical" evidence="15">
    <location>
        <begin position="345"/>
        <end position="369"/>
    </location>
</feature>
<keyword evidence="11 15" id="KW-0472">Membrane</keyword>
<keyword evidence="3" id="KW-1003">Cell membrane</keyword>
<evidence type="ECO:0000256" key="3">
    <source>
        <dbReference type="ARBA" id="ARBA00022475"/>
    </source>
</evidence>
<dbReference type="AlphaFoldDB" id="A0A7X1B0P0"/>
<keyword evidence="7 15" id="KW-1133">Transmembrane helix</keyword>
<evidence type="ECO:0000313" key="18">
    <source>
        <dbReference type="Proteomes" id="UP000525652"/>
    </source>
</evidence>
<evidence type="ECO:0000256" key="1">
    <source>
        <dbReference type="ARBA" id="ARBA00004651"/>
    </source>
</evidence>
<evidence type="ECO:0000256" key="14">
    <source>
        <dbReference type="PIRSR" id="PIRSR603373-2"/>
    </source>
</evidence>
<comment type="similarity">
    <text evidence="15">Belongs to the TRAFAC class TrmE-Era-EngA-EngB-Septin-like GTPase superfamily. FeoB GTPase (TC 9.A.8) family.</text>
</comment>
<dbReference type="NCBIfam" id="TIGR00437">
    <property type="entry name" value="feoB"/>
    <property type="match status" value="1"/>
</dbReference>
<accession>A0A7X1B0P0</accession>
<dbReference type="NCBIfam" id="TIGR00231">
    <property type="entry name" value="small_GTP"/>
    <property type="match status" value="1"/>
</dbReference>
<dbReference type="Pfam" id="PF07664">
    <property type="entry name" value="FeoB_C"/>
    <property type="match status" value="1"/>
</dbReference>
<sequence>MAAEKKKTARVGLIGNPNTGKSTLFNRLTGLRQRIANYPGITVEERVGTAFAGNDPLELVDLPGAYSLSATTADERAVLDALAARSGRDELDLLICVIDPTNLERNLFLPLQAADFGLPMILVLNQWDIARKRGLNIDCDKLAERFGVPVVPISARSGEGMAKLEETIRKKLEVPSYIKPTDWNLEVEQTLNQLCETVSGLRRAEALRFLFDPRSALYGRWPDQREEIGQIVEEGRRKIAAAGLNPGPAEALIQYGRIREILADVSNQKERRAVGASESIDRLLLHRFWGSIIFVAVMWVVFQSVYSWAGPIMDGLDFLTGATQEALRPVLSGTPLLESLVVDGIVAGVGGVIIFLPQIFVLFFFIGLLEDTGYMARAAFLMDKALGWCGLNGKSFVPLLSSYACAIPGIMAARTLESRWSRTTTILMAPFMSCSARLPVYVLFIGAFVEPTYGAAAAGWTLFLLHFVGLFIAASLAWVAHRFFAPSGASPFILEMPHYKVPHLRNLLLRMWESGREFLMRAGSVILAFSVLIWALLYFPRSESVETEIHAQSVERITQALSVTSAKADELLADQESPYFAEYDNLLAAAYLENSYLGRFGQWVQPVFAPAGFDWKITVGVLSSFPARELVISTLGIIYQLGPDVDEESSGLRDQIANETWPSGPKAGMPVFTLPVVFSVLIFFCLCLQCGATVALIAKELNGWYAAGSFFGMTALAWVAAVLVYQVGTLL</sequence>
<dbReference type="InterPro" id="IPR011640">
    <property type="entry name" value="Fe2_transport_prot_B_C"/>
</dbReference>
<dbReference type="GO" id="GO:0046872">
    <property type="term" value="F:metal ion binding"/>
    <property type="evidence" value="ECO:0007669"/>
    <property type="project" value="UniProtKB-KW"/>
</dbReference>
<dbReference type="PANTHER" id="PTHR43185:SF1">
    <property type="entry name" value="FE(2+) TRANSPORTER FEOB"/>
    <property type="match status" value="1"/>
</dbReference>
<feature type="transmembrane region" description="Helical" evidence="15">
    <location>
        <begin position="426"/>
        <end position="449"/>
    </location>
</feature>
<comment type="subcellular location">
    <subcellularLocation>
        <location evidence="15">Cell inner membrane</location>
        <topology evidence="15">Multi-pass membrane protein</topology>
    </subcellularLocation>
    <subcellularLocation>
        <location evidence="1">Cell membrane</location>
        <topology evidence="1">Multi-pass membrane protein</topology>
    </subcellularLocation>
</comment>
<comment type="caution">
    <text evidence="17">The sequence shown here is derived from an EMBL/GenBank/DDBJ whole genome shotgun (WGS) entry which is preliminary data.</text>
</comment>
<feature type="binding site" evidence="13">
    <location>
        <begin position="61"/>
        <end position="64"/>
    </location>
    <ligand>
        <name>GTP</name>
        <dbReference type="ChEBI" id="CHEBI:37565"/>
        <label>1</label>
    </ligand>
</feature>
<evidence type="ECO:0000256" key="7">
    <source>
        <dbReference type="ARBA" id="ARBA00022989"/>
    </source>
</evidence>
<feature type="binding site" evidence="13">
    <location>
        <begin position="40"/>
        <end position="44"/>
    </location>
    <ligand>
        <name>GTP</name>
        <dbReference type="ChEBI" id="CHEBI:37565"/>
        <label>1</label>
    </ligand>
</feature>
<dbReference type="GO" id="GO:0005886">
    <property type="term" value="C:plasma membrane"/>
    <property type="evidence" value="ECO:0007669"/>
    <property type="project" value="UniProtKB-SubCell"/>
</dbReference>
<dbReference type="InterPro" id="IPR030389">
    <property type="entry name" value="G_FEOB_dom"/>
</dbReference>
<dbReference type="InterPro" id="IPR005225">
    <property type="entry name" value="Small_GTP-bd"/>
</dbReference>
<name>A0A7X1B0P0_9BACT</name>
<feature type="binding site" evidence="14">
    <location>
        <position position="29"/>
    </location>
    <ligand>
        <name>Mg(2+)</name>
        <dbReference type="ChEBI" id="CHEBI:18420"/>
        <label>2</label>
    </ligand>
</feature>
<keyword evidence="14" id="KW-0479">Metal-binding</keyword>
<dbReference type="GO" id="GO:0015093">
    <property type="term" value="F:ferrous iron transmembrane transporter activity"/>
    <property type="evidence" value="ECO:0007669"/>
    <property type="project" value="UniProtKB-UniRule"/>
</dbReference>
<dbReference type="Proteomes" id="UP000525652">
    <property type="component" value="Unassembled WGS sequence"/>
</dbReference>
<protein>
    <recommendedName>
        <fullName evidence="12 15">Ferrous iron transport protein B</fullName>
    </recommendedName>
</protein>
<organism evidence="17 18">
    <name type="scientific">Puniceicoccus vermicola</name>
    <dbReference type="NCBI Taxonomy" id="388746"/>
    <lineage>
        <taxon>Bacteria</taxon>
        <taxon>Pseudomonadati</taxon>
        <taxon>Verrucomicrobiota</taxon>
        <taxon>Opitutia</taxon>
        <taxon>Puniceicoccales</taxon>
        <taxon>Puniceicoccaceae</taxon>
        <taxon>Puniceicoccus</taxon>
    </lineage>
</organism>
<dbReference type="Pfam" id="PF07670">
    <property type="entry name" value="Gate"/>
    <property type="match status" value="2"/>
</dbReference>
<dbReference type="PROSITE" id="PS51711">
    <property type="entry name" value="G_FEOB"/>
    <property type="match status" value="1"/>
</dbReference>
<comment type="function">
    <text evidence="15">Probable transporter of a GTP-driven Fe(2+) uptake system.</text>
</comment>
<dbReference type="InterPro" id="IPR050860">
    <property type="entry name" value="FeoB_GTPase"/>
</dbReference>
<dbReference type="InterPro" id="IPR011642">
    <property type="entry name" value="Gate_dom"/>
</dbReference>
<evidence type="ECO:0000256" key="2">
    <source>
        <dbReference type="ARBA" id="ARBA00022448"/>
    </source>
</evidence>
<dbReference type="PRINTS" id="PR00326">
    <property type="entry name" value="GTP1OBG"/>
</dbReference>
<feature type="transmembrane region" description="Helical" evidence="15">
    <location>
        <begin position="672"/>
        <end position="697"/>
    </location>
</feature>
<feature type="binding site" evidence="13">
    <location>
        <begin position="15"/>
        <end position="22"/>
    </location>
    <ligand>
        <name>GTP</name>
        <dbReference type="ChEBI" id="CHEBI:37565"/>
        <label>1</label>
    </ligand>
</feature>
<keyword evidence="18" id="KW-1185">Reference proteome</keyword>
<evidence type="ECO:0000256" key="15">
    <source>
        <dbReference type="RuleBase" id="RU362098"/>
    </source>
</evidence>
<evidence type="ECO:0000256" key="4">
    <source>
        <dbReference type="ARBA" id="ARBA00022496"/>
    </source>
</evidence>
<dbReference type="Gene3D" id="3.40.50.300">
    <property type="entry name" value="P-loop containing nucleotide triphosphate hydrolases"/>
    <property type="match status" value="1"/>
</dbReference>
<keyword evidence="5 15" id="KW-0812">Transmembrane</keyword>
<comment type="caution">
    <text evidence="15">Lacks conserved residue(s) required for the propagation of feature annotation.</text>
</comment>
<dbReference type="InterPro" id="IPR027417">
    <property type="entry name" value="P-loop_NTPase"/>
</dbReference>
<keyword evidence="14" id="KW-0460">Magnesium</keyword>
<feature type="transmembrane region" description="Helical" evidence="15">
    <location>
        <begin position="455"/>
        <end position="480"/>
    </location>
</feature>
<feature type="binding site" evidence="13">
    <location>
        <begin position="125"/>
        <end position="128"/>
    </location>
    <ligand>
        <name>GTP</name>
        <dbReference type="ChEBI" id="CHEBI:37565"/>
        <label>1</label>
    </ligand>
</feature>
<evidence type="ECO:0000256" key="12">
    <source>
        <dbReference type="NCBIfam" id="TIGR00437"/>
    </source>
</evidence>
<keyword evidence="9" id="KW-0406">Ion transport</keyword>
<dbReference type="PANTHER" id="PTHR43185">
    <property type="entry name" value="FERROUS IRON TRANSPORT PROTEIN B"/>
    <property type="match status" value="1"/>
</dbReference>
<keyword evidence="10 13" id="KW-0342">GTP-binding</keyword>
<dbReference type="GO" id="GO:0005525">
    <property type="term" value="F:GTP binding"/>
    <property type="evidence" value="ECO:0007669"/>
    <property type="project" value="UniProtKB-KW"/>
</dbReference>
<keyword evidence="2 15" id="KW-0813">Transport</keyword>
<gene>
    <name evidence="17" type="primary">feoB</name>
    <name evidence="17" type="ORF">H5P30_16885</name>
</gene>
<dbReference type="CDD" id="cd01879">
    <property type="entry name" value="FeoB"/>
    <property type="match status" value="1"/>
</dbReference>
<evidence type="ECO:0000256" key="9">
    <source>
        <dbReference type="ARBA" id="ARBA00023065"/>
    </source>
</evidence>
<evidence type="ECO:0000259" key="16">
    <source>
        <dbReference type="PROSITE" id="PS51711"/>
    </source>
</evidence>
<dbReference type="SUPFAM" id="SSF52540">
    <property type="entry name" value="P-loop containing nucleoside triphosphate hydrolases"/>
    <property type="match status" value="1"/>
</dbReference>
<evidence type="ECO:0000313" key="17">
    <source>
        <dbReference type="EMBL" id="MBC2603461.1"/>
    </source>
</evidence>
<keyword evidence="4 15" id="KW-0410">Iron transport</keyword>
<feature type="transmembrane region" description="Helical" evidence="15">
    <location>
        <begin position="288"/>
        <end position="309"/>
    </location>
</feature>
<evidence type="ECO:0000256" key="6">
    <source>
        <dbReference type="ARBA" id="ARBA00022741"/>
    </source>
</evidence>
<dbReference type="Pfam" id="PF02421">
    <property type="entry name" value="FeoB_N"/>
    <property type="match status" value="1"/>
</dbReference>
<reference evidence="17 18" key="1">
    <citation type="submission" date="2020-07" db="EMBL/GenBank/DDBJ databases">
        <authorList>
            <person name="Feng X."/>
        </authorList>
    </citation>
    <scope>NUCLEOTIDE SEQUENCE [LARGE SCALE GENOMIC DNA]</scope>
    <source>
        <strain evidence="17 18">JCM14086</strain>
    </source>
</reference>
<evidence type="ECO:0000256" key="13">
    <source>
        <dbReference type="PIRSR" id="PIRSR603373-1"/>
    </source>
</evidence>
<dbReference type="RefSeq" id="WP_185694090.1">
    <property type="nucleotide sequence ID" value="NZ_JACHVA010000127.1"/>
</dbReference>
<evidence type="ECO:0000256" key="11">
    <source>
        <dbReference type="ARBA" id="ARBA00023136"/>
    </source>
</evidence>
<feature type="transmembrane region" description="Helical" evidence="15">
    <location>
        <begin position="704"/>
        <end position="725"/>
    </location>
</feature>
<evidence type="ECO:0000256" key="5">
    <source>
        <dbReference type="ARBA" id="ARBA00022692"/>
    </source>
</evidence>
<evidence type="ECO:0000256" key="8">
    <source>
        <dbReference type="ARBA" id="ARBA00023004"/>
    </source>
</evidence>
<feature type="domain" description="FeoB-type G" evidence="16">
    <location>
        <begin position="8"/>
        <end position="174"/>
    </location>
</feature>
<evidence type="ECO:0000256" key="10">
    <source>
        <dbReference type="ARBA" id="ARBA00023134"/>
    </source>
</evidence>
<dbReference type="InterPro" id="IPR006073">
    <property type="entry name" value="GTP-bd"/>
</dbReference>